<dbReference type="EMBL" id="GBXM01092020">
    <property type="protein sequence ID" value="JAH16557.1"/>
    <property type="molecule type" value="Transcribed_RNA"/>
</dbReference>
<feature type="signal peptide" evidence="1">
    <location>
        <begin position="1"/>
        <end position="18"/>
    </location>
</feature>
<organism evidence="2">
    <name type="scientific">Anguilla anguilla</name>
    <name type="common">European freshwater eel</name>
    <name type="synonym">Muraena anguilla</name>
    <dbReference type="NCBI Taxonomy" id="7936"/>
    <lineage>
        <taxon>Eukaryota</taxon>
        <taxon>Metazoa</taxon>
        <taxon>Chordata</taxon>
        <taxon>Craniata</taxon>
        <taxon>Vertebrata</taxon>
        <taxon>Euteleostomi</taxon>
        <taxon>Actinopterygii</taxon>
        <taxon>Neopterygii</taxon>
        <taxon>Teleostei</taxon>
        <taxon>Anguilliformes</taxon>
        <taxon>Anguillidae</taxon>
        <taxon>Anguilla</taxon>
    </lineage>
</organism>
<feature type="chain" id="PRO_5002431178" evidence="1">
    <location>
        <begin position="19"/>
        <end position="38"/>
    </location>
</feature>
<proteinExistence type="predicted"/>
<sequence length="38" mass="4451">MECLVWQLWGWAFTWVEFWPSCGWCGGFCSPAWSCPCC</sequence>
<keyword evidence="1" id="KW-0732">Signal</keyword>
<reference evidence="2" key="1">
    <citation type="submission" date="2014-11" db="EMBL/GenBank/DDBJ databases">
        <authorList>
            <person name="Amaro Gonzalez C."/>
        </authorList>
    </citation>
    <scope>NUCLEOTIDE SEQUENCE</scope>
</reference>
<protein>
    <submittedName>
        <fullName evidence="2">Uncharacterized protein</fullName>
    </submittedName>
</protein>
<dbReference type="AlphaFoldDB" id="A0A0E9QJ72"/>
<accession>A0A0E9QJ72</accession>
<evidence type="ECO:0000313" key="2">
    <source>
        <dbReference type="EMBL" id="JAH16557.1"/>
    </source>
</evidence>
<evidence type="ECO:0000256" key="1">
    <source>
        <dbReference type="SAM" id="SignalP"/>
    </source>
</evidence>
<name>A0A0E9QJ72_ANGAN</name>
<reference evidence="2" key="2">
    <citation type="journal article" date="2015" name="Fish Shellfish Immunol.">
        <title>Early steps in the European eel (Anguilla anguilla)-Vibrio vulnificus interaction in the gills: Role of the RtxA13 toxin.</title>
        <authorList>
            <person name="Callol A."/>
            <person name="Pajuelo D."/>
            <person name="Ebbesson L."/>
            <person name="Teles M."/>
            <person name="MacKenzie S."/>
            <person name="Amaro C."/>
        </authorList>
    </citation>
    <scope>NUCLEOTIDE SEQUENCE</scope>
</reference>